<dbReference type="PANTHER" id="PTHR11086">
    <property type="entry name" value="DEOXYCYTIDYLATE DEAMINASE-RELATED"/>
    <property type="match status" value="1"/>
</dbReference>
<evidence type="ECO:0000256" key="2">
    <source>
        <dbReference type="ARBA" id="ARBA00022723"/>
    </source>
</evidence>
<dbReference type="PIRSF" id="PIRSF006019">
    <property type="entry name" value="dCMP_deaminase"/>
    <property type="match status" value="1"/>
</dbReference>
<organism evidence="8">
    <name type="scientific">Siphoviridae sp. ctsus30</name>
    <dbReference type="NCBI Taxonomy" id="2826488"/>
    <lineage>
        <taxon>Viruses</taxon>
        <taxon>Duplodnaviria</taxon>
        <taxon>Heunggongvirae</taxon>
        <taxon>Uroviricota</taxon>
        <taxon>Caudoviricetes</taxon>
    </lineage>
</organism>
<evidence type="ECO:0000259" key="7">
    <source>
        <dbReference type="PROSITE" id="PS51747"/>
    </source>
</evidence>
<feature type="binding site" evidence="6">
    <location>
        <position position="91"/>
    </location>
    <ligand>
        <name>Zn(2+)</name>
        <dbReference type="ChEBI" id="CHEBI:29105"/>
        <note>catalytic</note>
    </ligand>
</feature>
<dbReference type="GO" id="GO:0004132">
    <property type="term" value="F:dCMP deaminase activity"/>
    <property type="evidence" value="ECO:0007669"/>
    <property type="project" value="InterPro"/>
</dbReference>
<evidence type="ECO:0000256" key="4">
    <source>
        <dbReference type="ARBA" id="ARBA00022833"/>
    </source>
</evidence>
<evidence type="ECO:0000256" key="1">
    <source>
        <dbReference type="ARBA" id="ARBA00006576"/>
    </source>
</evidence>
<dbReference type="GO" id="GO:0006220">
    <property type="term" value="P:pyrimidine nucleotide metabolic process"/>
    <property type="evidence" value="ECO:0007669"/>
    <property type="project" value="InterPro"/>
</dbReference>
<dbReference type="PROSITE" id="PS51747">
    <property type="entry name" value="CYT_DCMP_DEAMINASES_2"/>
    <property type="match status" value="1"/>
</dbReference>
<evidence type="ECO:0000256" key="5">
    <source>
        <dbReference type="PIRSR" id="PIRSR006019-1"/>
    </source>
</evidence>
<evidence type="ECO:0000256" key="6">
    <source>
        <dbReference type="PIRSR" id="PIRSR006019-2"/>
    </source>
</evidence>
<keyword evidence="3" id="KW-0378">Hydrolase</keyword>
<accession>A0A8S5MVN9</accession>
<proteinExistence type="inferred from homology"/>
<feature type="binding site" evidence="6">
    <location>
        <position position="66"/>
    </location>
    <ligand>
        <name>Zn(2+)</name>
        <dbReference type="ChEBI" id="CHEBI:29105"/>
        <note>catalytic</note>
    </ligand>
</feature>
<evidence type="ECO:0000256" key="3">
    <source>
        <dbReference type="ARBA" id="ARBA00022801"/>
    </source>
</evidence>
<dbReference type="SUPFAM" id="SSF53927">
    <property type="entry name" value="Cytidine deaminase-like"/>
    <property type="match status" value="1"/>
</dbReference>
<dbReference type="InterPro" id="IPR016473">
    <property type="entry name" value="dCMP_deaminase"/>
</dbReference>
<dbReference type="InterPro" id="IPR016193">
    <property type="entry name" value="Cytidine_deaminase-like"/>
</dbReference>
<keyword evidence="4 6" id="KW-0862">Zinc</keyword>
<dbReference type="PROSITE" id="PS00903">
    <property type="entry name" value="CYT_DCMP_DEAMINASES_1"/>
    <property type="match status" value="1"/>
</dbReference>
<protein>
    <submittedName>
        <fullName evidence="8">Deoxycytidylate deaminase</fullName>
    </submittedName>
</protein>
<dbReference type="PANTHER" id="PTHR11086:SF18">
    <property type="entry name" value="DEOXYCYTIDYLATE DEAMINASE"/>
    <property type="match status" value="1"/>
</dbReference>
<dbReference type="Gene3D" id="3.40.140.10">
    <property type="entry name" value="Cytidine Deaminase, domain 2"/>
    <property type="match status" value="1"/>
</dbReference>
<feature type="binding site" evidence="6">
    <location>
        <position position="94"/>
    </location>
    <ligand>
        <name>Zn(2+)</name>
        <dbReference type="ChEBI" id="CHEBI:29105"/>
        <note>catalytic</note>
    </ligand>
</feature>
<sequence length="135" mass="14945">MREYIKAARDEAAKSRCDRAHVGCVIVDRATEQVVSRAFNETPNGLEPCDTGGHRIVDDHCVNTVHAERNAIRKMREHGSEYTLYVTHYPCQGCAHLISSCPEIVEVVYLGDYNNSSEATALLSGLSKGVHRGEE</sequence>
<comment type="cofactor">
    <cofactor evidence="6">
        <name>Zn(2+)</name>
        <dbReference type="ChEBI" id="CHEBI:29105"/>
    </cofactor>
</comment>
<evidence type="ECO:0000313" key="8">
    <source>
        <dbReference type="EMBL" id="DAD86268.1"/>
    </source>
</evidence>
<name>A0A8S5MVN9_9CAUD</name>
<dbReference type="InterPro" id="IPR015517">
    <property type="entry name" value="dCMP_deaminase-rel"/>
</dbReference>
<reference evidence="8" key="1">
    <citation type="journal article" date="2021" name="Proc. Natl. Acad. Sci. U.S.A.">
        <title>A Catalog of Tens of Thousands of Viruses from Human Metagenomes Reveals Hidden Associations with Chronic Diseases.</title>
        <authorList>
            <person name="Tisza M.J."/>
            <person name="Buck C.B."/>
        </authorList>
    </citation>
    <scope>NUCLEOTIDE SEQUENCE</scope>
    <source>
        <strain evidence="8">Ctsus30</strain>
    </source>
</reference>
<dbReference type="InterPro" id="IPR016192">
    <property type="entry name" value="APOBEC/CMP_deaminase_Zn-bd"/>
</dbReference>
<dbReference type="Pfam" id="PF00383">
    <property type="entry name" value="dCMP_cyt_deam_1"/>
    <property type="match status" value="1"/>
</dbReference>
<feature type="active site" description="Proton donor" evidence="5">
    <location>
        <position position="68"/>
    </location>
</feature>
<dbReference type="EMBL" id="BK014997">
    <property type="protein sequence ID" value="DAD86268.1"/>
    <property type="molecule type" value="Genomic_DNA"/>
</dbReference>
<keyword evidence="2 6" id="KW-0479">Metal-binding</keyword>
<dbReference type="InterPro" id="IPR002125">
    <property type="entry name" value="CMP_dCMP_dom"/>
</dbReference>
<comment type="similarity">
    <text evidence="1">Belongs to the cytidine and deoxycytidylate deaminase family.</text>
</comment>
<feature type="domain" description="CMP/dCMP-type deaminase" evidence="7">
    <location>
        <begin position="1"/>
        <end position="135"/>
    </location>
</feature>
<dbReference type="GO" id="GO:0008270">
    <property type="term" value="F:zinc ion binding"/>
    <property type="evidence" value="ECO:0007669"/>
    <property type="project" value="InterPro"/>
</dbReference>